<name>A0ABN5VAW6_9ACTN</name>
<reference evidence="1 2" key="1">
    <citation type="journal article" date="2010" name="ChemBioChem">
        <title>Cloning and characterization of the biosynthetic gene cluster of 16-membered macrolide antibiotic FD-891: involvement of a dual functional cytochrome P450 monooxygenase catalyzing epoxidation and hydroxylation.</title>
        <authorList>
            <person name="Kudo F."/>
            <person name="Motegi A."/>
            <person name="Mizoue K."/>
            <person name="Eguchi T."/>
        </authorList>
    </citation>
    <scope>NUCLEOTIDE SEQUENCE [LARGE SCALE GENOMIC DNA]</scope>
    <source>
        <strain evidence="1 2">A-8890</strain>
    </source>
</reference>
<accession>A0ABN5VAW6</accession>
<evidence type="ECO:0000313" key="1">
    <source>
        <dbReference type="EMBL" id="BBC30028.1"/>
    </source>
</evidence>
<reference evidence="1 2" key="2">
    <citation type="journal article" date="2023" name="ChemBioChem">
        <title>Acyltransferase Domain Exchange between Two Independent Type I Polyketide Synthases in the Same Producer Strain of Macrolide Antibiotics.</title>
        <authorList>
            <person name="Kudo F."/>
            <person name="Kishikawa K."/>
            <person name="Tsuboi K."/>
            <person name="Kido T."/>
            <person name="Usui T."/>
            <person name="Hashimoto J."/>
            <person name="Shin-Ya K."/>
            <person name="Miyanaga A."/>
            <person name="Eguchi T."/>
        </authorList>
    </citation>
    <scope>NUCLEOTIDE SEQUENCE [LARGE SCALE GENOMIC DNA]</scope>
    <source>
        <strain evidence="1 2">A-8890</strain>
    </source>
</reference>
<keyword evidence="2" id="KW-1185">Reference proteome</keyword>
<gene>
    <name evidence="1" type="ORF">SGFS_013220</name>
</gene>
<dbReference type="EMBL" id="AP018448">
    <property type="protein sequence ID" value="BBC30028.1"/>
    <property type="molecule type" value="Genomic_DNA"/>
</dbReference>
<dbReference type="RefSeq" id="WP_286248331.1">
    <property type="nucleotide sequence ID" value="NZ_AP018448.1"/>
</dbReference>
<evidence type="ECO:0000313" key="2">
    <source>
        <dbReference type="Proteomes" id="UP001321542"/>
    </source>
</evidence>
<dbReference type="Proteomes" id="UP001321542">
    <property type="component" value="Chromosome"/>
</dbReference>
<organism evidence="1 2">
    <name type="scientific">Streptomyces graminofaciens</name>
    <dbReference type="NCBI Taxonomy" id="68212"/>
    <lineage>
        <taxon>Bacteria</taxon>
        <taxon>Bacillati</taxon>
        <taxon>Actinomycetota</taxon>
        <taxon>Actinomycetes</taxon>
        <taxon>Kitasatosporales</taxon>
        <taxon>Streptomycetaceae</taxon>
        <taxon>Streptomyces</taxon>
    </lineage>
</organism>
<protein>
    <submittedName>
        <fullName evidence="1">Uncharacterized protein</fullName>
    </submittedName>
</protein>
<sequence>MSPYLISADLGATELGRKARANTTVAEATVLSISDLFGEYAKARADGDLARMRQIRQVADPELADELNGFDYPAAA</sequence>
<proteinExistence type="predicted"/>